<keyword evidence="2 5" id="KW-0227">DNA damage</keyword>
<dbReference type="Gene3D" id="3.10.300.10">
    <property type="entry name" value="Methylpurine-DNA glycosylase (MPG)"/>
    <property type="match status" value="1"/>
</dbReference>
<organism evidence="7 8">
    <name type="scientific">Planktothrix tepida PCC 9214</name>
    <dbReference type="NCBI Taxonomy" id="671072"/>
    <lineage>
        <taxon>Bacteria</taxon>
        <taxon>Bacillati</taxon>
        <taxon>Cyanobacteriota</taxon>
        <taxon>Cyanophyceae</taxon>
        <taxon>Oscillatoriophycideae</taxon>
        <taxon>Oscillatoriales</taxon>
        <taxon>Microcoleaceae</taxon>
        <taxon>Planktothrix</taxon>
    </lineage>
</organism>
<dbReference type="PANTHER" id="PTHR10429">
    <property type="entry name" value="DNA-3-METHYLADENINE GLYCOSYLASE"/>
    <property type="match status" value="1"/>
</dbReference>
<keyword evidence="8" id="KW-1185">Reference proteome</keyword>
<evidence type="ECO:0000256" key="3">
    <source>
        <dbReference type="ARBA" id="ARBA00022801"/>
    </source>
</evidence>
<evidence type="ECO:0000256" key="4">
    <source>
        <dbReference type="ARBA" id="ARBA00023204"/>
    </source>
</evidence>
<protein>
    <recommendedName>
        <fullName evidence="5">Putative 3-methyladenine DNA glycosylase</fullName>
        <ecNumber evidence="5">3.2.2.-</ecNumber>
    </recommendedName>
</protein>
<keyword evidence="3 5" id="KW-0378">Hydrolase</keyword>
<dbReference type="CDD" id="cd00540">
    <property type="entry name" value="AAG"/>
    <property type="match status" value="1"/>
</dbReference>
<dbReference type="PANTHER" id="PTHR10429:SF0">
    <property type="entry name" value="DNA-3-METHYLADENINE GLYCOSYLASE"/>
    <property type="match status" value="1"/>
</dbReference>
<keyword evidence="4 5" id="KW-0234">DNA repair</keyword>
<dbReference type="HAMAP" id="MF_00527">
    <property type="entry name" value="3MGH"/>
    <property type="match status" value="1"/>
</dbReference>
<dbReference type="SUPFAM" id="SSF50486">
    <property type="entry name" value="FMT C-terminal domain-like"/>
    <property type="match status" value="1"/>
</dbReference>
<dbReference type="GO" id="GO:0003905">
    <property type="term" value="F:alkylbase DNA N-glycosylase activity"/>
    <property type="evidence" value="ECO:0007669"/>
    <property type="project" value="InterPro"/>
</dbReference>
<dbReference type="AlphaFoldDB" id="A0A1J1LE58"/>
<dbReference type="GO" id="GO:0003677">
    <property type="term" value="F:DNA binding"/>
    <property type="evidence" value="ECO:0007669"/>
    <property type="project" value="InterPro"/>
</dbReference>
<dbReference type="OrthoDB" id="9794313at2"/>
<comment type="similarity">
    <text evidence="1 5">Belongs to the DNA glycosylase MPG family.</text>
</comment>
<dbReference type="InterPro" id="IPR036995">
    <property type="entry name" value="MPG_sf"/>
</dbReference>
<sequence length="212" mass="23582">MNSTRTPLIVDPSELEYPSTQVAPQLLGCTLVRQLPNGEQIRGLIVETEAYGLNDPACHAYRRRTPRNAVMFGSAGVSYVYFIYGMYCCLNIVTDLEGVPSAVLIRALQVESLPISILAALEQTQPLTPKQKIRLASGPGKLCRLLQINTQFNGLPLHPDQGLWLEHPTSAFQQRLEQQPNAIIQTTRIGLSQGQELPWRWYLANCPSVSKL</sequence>
<keyword evidence="7" id="KW-0326">Glycosidase</keyword>
<gene>
    <name evidence="7" type="ORF">PL9214290044</name>
</gene>
<dbReference type="NCBIfam" id="TIGR00567">
    <property type="entry name" value="3mg"/>
    <property type="match status" value="1"/>
</dbReference>
<evidence type="ECO:0000256" key="5">
    <source>
        <dbReference type="HAMAP-Rule" id="MF_00527"/>
    </source>
</evidence>
<dbReference type="STRING" id="671072.PL9214290044"/>
<reference evidence="8" key="1">
    <citation type="submission" date="2015-10" db="EMBL/GenBank/DDBJ databases">
        <authorList>
            <person name="Regsiter A."/>
            <person name="william w."/>
        </authorList>
    </citation>
    <scope>NUCLEOTIDE SEQUENCE [LARGE SCALE GENOMIC DNA]</scope>
</reference>
<dbReference type="Proteomes" id="UP000184315">
    <property type="component" value="Unassembled WGS sequence"/>
</dbReference>
<dbReference type="GO" id="GO:0006284">
    <property type="term" value="P:base-excision repair"/>
    <property type="evidence" value="ECO:0007669"/>
    <property type="project" value="InterPro"/>
</dbReference>
<name>A0A1J1LE58_9CYAN</name>
<accession>A0A1J1LE58</accession>
<evidence type="ECO:0000256" key="6">
    <source>
        <dbReference type="SAM" id="Phobius"/>
    </source>
</evidence>
<evidence type="ECO:0000256" key="1">
    <source>
        <dbReference type="ARBA" id="ARBA00009232"/>
    </source>
</evidence>
<dbReference type="EC" id="3.2.2.-" evidence="5"/>
<feature type="transmembrane region" description="Helical" evidence="6">
    <location>
        <begin position="69"/>
        <end position="87"/>
    </location>
</feature>
<dbReference type="EMBL" id="CZDF01000132">
    <property type="protein sequence ID" value="CUR30454.1"/>
    <property type="molecule type" value="Genomic_DNA"/>
</dbReference>
<proteinExistence type="inferred from homology"/>
<dbReference type="FunFam" id="3.10.300.10:FF:000001">
    <property type="entry name" value="Putative 3-methyladenine DNA glycosylase"/>
    <property type="match status" value="1"/>
</dbReference>
<keyword evidence="6" id="KW-0812">Transmembrane</keyword>
<dbReference type="Pfam" id="PF02245">
    <property type="entry name" value="Pur_DNA_glyco"/>
    <property type="match status" value="1"/>
</dbReference>
<dbReference type="InterPro" id="IPR011034">
    <property type="entry name" value="Formyl_transferase-like_C_sf"/>
</dbReference>
<evidence type="ECO:0000313" key="8">
    <source>
        <dbReference type="Proteomes" id="UP000184315"/>
    </source>
</evidence>
<keyword evidence="6" id="KW-0472">Membrane</keyword>
<dbReference type="RefSeq" id="WP_072717457.1">
    <property type="nucleotide sequence ID" value="NZ_LN889782.1"/>
</dbReference>
<dbReference type="InterPro" id="IPR003180">
    <property type="entry name" value="MPG"/>
</dbReference>
<keyword evidence="6" id="KW-1133">Transmembrane helix</keyword>
<evidence type="ECO:0000313" key="7">
    <source>
        <dbReference type="EMBL" id="CUR30454.1"/>
    </source>
</evidence>
<evidence type="ECO:0000256" key="2">
    <source>
        <dbReference type="ARBA" id="ARBA00022763"/>
    </source>
</evidence>